<proteinExistence type="predicted"/>
<accession>A0ABU5V4R3</accession>
<keyword evidence="2" id="KW-1185">Reference proteome</keyword>
<evidence type="ECO:0000313" key="2">
    <source>
        <dbReference type="Proteomes" id="UP001301653"/>
    </source>
</evidence>
<protein>
    <submittedName>
        <fullName evidence="1">Uncharacterized protein</fullName>
    </submittedName>
</protein>
<evidence type="ECO:0000313" key="1">
    <source>
        <dbReference type="EMBL" id="MEA5668343.1"/>
    </source>
</evidence>
<organism evidence="1 2">
    <name type="scientific">Stenotrophomonas capsici</name>
    <dbReference type="NCBI Taxonomy" id="3110230"/>
    <lineage>
        <taxon>Bacteria</taxon>
        <taxon>Pseudomonadati</taxon>
        <taxon>Pseudomonadota</taxon>
        <taxon>Gammaproteobacteria</taxon>
        <taxon>Lysobacterales</taxon>
        <taxon>Lysobacteraceae</taxon>
        <taxon>Stenotrophomonas</taxon>
    </lineage>
</organism>
<sequence>MEWINELENEAWNTVIDELVWHLRHGRVPTIITRRFAPARGIEFRFGDAPAVFAPIDDASLEDHWDEASRIIGRFPQLNATRLRSDRSSIAAVMRAPGFA</sequence>
<dbReference type="Proteomes" id="UP001301653">
    <property type="component" value="Unassembled WGS sequence"/>
</dbReference>
<reference evidence="1 2" key="1">
    <citation type="submission" date="2023-12" db="EMBL/GenBank/DDBJ databases">
        <title>Stenotrophomonas guangdongensis sp. nov., isolated from wilted pepper plants (Capsicum annuum).</title>
        <authorList>
            <person name="Qiu M."/>
            <person name="Li Y."/>
            <person name="Liu Q."/>
            <person name="Zhang X."/>
            <person name="Huang Y."/>
            <person name="Guo R."/>
            <person name="Hu M."/>
            <person name="Zhou J."/>
            <person name="Zhou X."/>
        </authorList>
    </citation>
    <scope>NUCLEOTIDE SEQUENCE [LARGE SCALE GENOMIC DNA]</scope>
    <source>
        <strain evidence="1 2">MH1</strain>
    </source>
</reference>
<dbReference type="EMBL" id="JAYFUH010000243">
    <property type="protein sequence ID" value="MEA5668343.1"/>
    <property type="molecule type" value="Genomic_DNA"/>
</dbReference>
<gene>
    <name evidence="1" type="ORF">VA603_12410</name>
</gene>
<comment type="caution">
    <text evidence="1">The sequence shown here is derived from an EMBL/GenBank/DDBJ whole genome shotgun (WGS) entry which is preliminary data.</text>
</comment>
<name>A0ABU5V4R3_9GAMM</name>
<dbReference type="RefSeq" id="WP_132862391.1">
    <property type="nucleotide sequence ID" value="NZ_JAYFUH010000243.1"/>
</dbReference>